<dbReference type="EMBL" id="VSSQ01004531">
    <property type="protein sequence ID" value="MPM25588.1"/>
    <property type="molecule type" value="Genomic_DNA"/>
</dbReference>
<organism evidence="1">
    <name type="scientific">bioreactor metagenome</name>
    <dbReference type="NCBI Taxonomy" id="1076179"/>
    <lineage>
        <taxon>unclassified sequences</taxon>
        <taxon>metagenomes</taxon>
        <taxon>ecological metagenomes</taxon>
    </lineage>
</organism>
<evidence type="ECO:0000313" key="1">
    <source>
        <dbReference type="EMBL" id="MPM25588.1"/>
    </source>
</evidence>
<name>A0A644YCB8_9ZZZZ</name>
<comment type="caution">
    <text evidence="1">The sequence shown here is derived from an EMBL/GenBank/DDBJ whole genome shotgun (WGS) entry which is preliminary data.</text>
</comment>
<gene>
    <name evidence="1" type="ORF">SDC9_72085</name>
</gene>
<dbReference type="AlphaFoldDB" id="A0A644YCB8"/>
<reference evidence="1" key="1">
    <citation type="submission" date="2019-08" db="EMBL/GenBank/DDBJ databases">
        <authorList>
            <person name="Kucharzyk K."/>
            <person name="Murdoch R.W."/>
            <person name="Higgins S."/>
            <person name="Loffler F."/>
        </authorList>
    </citation>
    <scope>NUCLEOTIDE SEQUENCE</scope>
</reference>
<sequence length="47" mass="5366">MVIGDLAVVDERFVRLDRFRQYLVHERSVFIDGAGFQSVGQRGNNVV</sequence>
<protein>
    <submittedName>
        <fullName evidence="1">Uncharacterized protein</fullName>
    </submittedName>
</protein>
<proteinExistence type="predicted"/>
<accession>A0A644YCB8</accession>